<proteinExistence type="predicted"/>
<evidence type="ECO:0000313" key="1">
    <source>
        <dbReference type="EMBL" id="KAK4542608.1"/>
    </source>
</evidence>
<accession>A0AAV9JC03</accession>
<organism evidence="1 2">
    <name type="scientific">Oleoguttula mirabilis</name>
    <dbReference type="NCBI Taxonomy" id="1507867"/>
    <lineage>
        <taxon>Eukaryota</taxon>
        <taxon>Fungi</taxon>
        <taxon>Dikarya</taxon>
        <taxon>Ascomycota</taxon>
        <taxon>Pezizomycotina</taxon>
        <taxon>Dothideomycetes</taxon>
        <taxon>Dothideomycetidae</taxon>
        <taxon>Mycosphaerellales</taxon>
        <taxon>Teratosphaeriaceae</taxon>
        <taxon>Oleoguttula</taxon>
    </lineage>
</organism>
<keyword evidence="2" id="KW-1185">Reference proteome</keyword>
<comment type="caution">
    <text evidence="1">The sequence shown here is derived from an EMBL/GenBank/DDBJ whole genome shotgun (WGS) entry which is preliminary data.</text>
</comment>
<gene>
    <name evidence="1" type="ORF">LTR36_006656</name>
</gene>
<sequence length="235" mass="26642">MATAAQKAMALPELLENVLQHLEPTQLFIVQRVNATFKKTISESKTLRRCMFLEPCVVDEAAPPPTPAKWDFDEKFELVFEDMDETVKQRMDTMLNPLLRKGATTSMPFYQLHIVNLGYGCEMFAKTEYEVICIAEANRKIADIKADEQSWRRMTLTKNGLGAEFRVFCDSDAQIETVTFTVDGTTELGRVADVISDLHARCQLGTLEGQGRRWGGDRTKYRIAGVEVVSWYDLS</sequence>
<dbReference type="AlphaFoldDB" id="A0AAV9JC03"/>
<reference evidence="1 2" key="1">
    <citation type="submission" date="2021-11" db="EMBL/GenBank/DDBJ databases">
        <title>Black yeast isolated from Biological Soil Crust.</title>
        <authorList>
            <person name="Kurbessoian T."/>
        </authorList>
    </citation>
    <scope>NUCLEOTIDE SEQUENCE [LARGE SCALE GENOMIC DNA]</scope>
    <source>
        <strain evidence="1 2">CCFEE 5522</strain>
    </source>
</reference>
<protein>
    <recommendedName>
        <fullName evidence="3">F-box domain-containing protein</fullName>
    </recommendedName>
</protein>
<evidence type="ECO:0000313" key="2">
    <source>
        <dbReference type="Proteomes" id="UP001324427"/>
    </source>
</evidence>
<dbReference type="EMBL" id="JAVFHQ010000040">
    <property type="protein sequence ID" value="KAK4542608.1"/>
    <property type="molecule type" value="Genomic_DNA"/>
</dbReference>
<dbReference type="Proteomes" id="UP001324427">
    <property type="component" value="Unassembled WGS sequence"/>
</dbReference>
<name>A0AAV9JC03_9PEZI</name>
<evidence type="ECO:0008006" key="3">
    <source>
        <dbReference type="Google" id="ProtNLM"/>
    </source>
</evidence>